<dbReference type="EC" id="3.5.1.28" evidence="2"/>
<sequence length="485" mass="54340">MAENGRLLKVLDMTVYPKDDINLTFNEGFNGYLKVDEQFEIEVTGVGRDASSNHYTFSVVDDSVIQMSESGVFNALKVGSTEINILNLDTVVMTYTAIVQDDLSTSRVDQLLELLRDGHNAVATPFTLVTRYETTNEWRDPRHESVNTYLFDDLVIDKDSYPMPDGLKNSGARPSTEFILLHDTANLHIGLMAHGAFFQSAANAVSIHYITGDYGVLQSLAEDRIGWHAGDGTGTSFQWYKTGVMATNNEKPFIDISEDGFFTFNGEKSVVEAPRGLNGEILTRDYFTYLGPTWDIFDGEYVIGRTYLATNQQKRGVIASFGGNRNSVGIEMSINVDGDIVDTVQRTAKLVAYLLEKYDLPNHRVISHNTTDGKGDPYTLHNTVYKGTWYFDRFMEHVEIEREILVNYSDAKITLTSDSDLVSSTGRITRFPDVTTEVKYTITVEIDGVSKSIDLVSVVPGMSTWNQYHGFFTPTQAWAKADYRN</sequence>
<dbReference type="InterPro" id="IPR036505">
    <property type="entry name" value="Amidase/PGRP_sf"/>
</dbReference>
<evidence type="ECO:0000313" key="7">
    <source>
        <dbReference type="Proteomes" id="UP000315938"/>
    </source>
</evidence>
<accession>A0A553IGV1</accession>
<dbReference type="InterPro" id="IPR002502">
    <property type="entry name" value="Amidase_domain"/>
</dbReference>
<dbReference type="Gene3D" id="3.40.80.10">
    <property type="entry name" value="Peptidoglycan recognition protein-like"/>
    <property type="match status" value="1"/>
</dbReference>
<keyword evidence="3" id="KW-0378">Hydrolase</keyword>
<reference evidence="6 7" key="1">
    <citation type="submission" date="2019-07" db="EMBL/GenBank/DDBJ databases">
        <title>Genome sequence of Acholeplasma laidlawii strain with increased resistance to erythromycin.</title>
        <authorList>
            <person name="Medvedeva E.S."/>
            <person name="Baranova N.B."/>
            <person name="Siniagina M.N."/>
            <person name="Mouzykantov A."/>
            <person name="Chernova O.A."/>
            <person name="Chernov V.M."/>
        </authorList>
    </citation>
    <scope>NUCLEOTIDE SEQUENCE [LARGE SCALE GENOMIC DNA]</scope>
    <source>
        <strain evidence="6 7">PG8REry</strain>
    </source>
</reference>
<dbReference type="PANTHER" id="PTHR30417:SF1">
    <property type="entry name" value="N-ACETYLMURAMOYL-L-ALANINE AMIDASE AMID"/>
    <property type="match status" value="1"/>
</dbReference>
<evidence type="ECO:0000259" key="5">
    <source>
        <dbReference type="SMART" id="SM00644"/>
    </source>
</evidence>
<evidence type="ECO:0000256" key="4">
    <source>
        <dbReference type="ARBA" id="ARBA00023316"/>
    </source>
</evidence>
<name>A0A553IGV1_ACHLA</name>
<proteinExistence type="predicted"/>
<gene>
    <name evidence="6" type="ORF">FNV44_06920</name>
</gene>
<dbReference type="GO" id="GO:0009254">
    <property type="term" value="P:peptidoglycan turnover"/>
    <property type="evidence" value="ECO:0007669"/>
    <property type="project" value="TreeGrafter"/>
</dbReference>
<dbReference type="RefSeq" id="WP_143215723.1">
    <property type="nucleotide sequence ID" value="NZ_VKID01000002.1"/>
</dbReference>
<keyword evidence="4" id="KW-0961">Cell wall biogenesis/degradation</keyword>
<evidence type="ECO:0000256" key="2">
    <source>
        <dbReference type="ARBA" id="ARBA00011901"/>
    </source>
</evidence>
<comment type="catalytic activity">
    <reaction evidence="1">
        <text>Hydrolyzes the link between N-acetylmuramoyl residues and L-amino acid residues in certain cell-wall glycopeptides.</text>
        <dbReference type="EC" id="3.5.1.28"/>
    </reaction>
</comment>
<protein>
    <recommendedName>
        <fullName evidence="2">N-acetylmuramoyl-L-alanine amidase</fullName>
        <ecNumber evidence="2">3.5.1.28</ecNumber>
    </recommendedName>
</protein>
<comment type="caution">
    <text evidence="6">The sequence shown here is derived from an EMBL/GenBank/DDBJ whole genome shotgun (WGS) entry which is preliminary data.</text>
</comment>
<dbReference type="InterPro" id="IPR051206">
    <property type="entry name" value="NAMLAA_amidase_2"/>
</dbReference>
<dbReference type="EMBL" id="VKID01000002">
    <property type="protein sequence ID" value="TRX99428.1"/>
    <property type="molecule type" value="Genomic_DNA"/>
</dbReference>
<dbReference type="AlphaFoldDB" id="A0A553IGV1"/>
<evidence type="ECO:0000313" key="6">
    <source>
        <dbReference type="EMBL" id="TRX99428.1"/>
    </source>
</evidence>
<dbReference type="PANTHER" id="PTHR30417">
    <property type="entry name" value="N-ACETYLMURAMOYL-L-ALANINE AMIDASE AMID"/>
    <property type="match status" value="1"/>
</dbReference>
<evidence type="ECO:0000256" key="3">
    <source>
        <dbReference type="ARBA" id="ARBA00022801"/>
    </source>
</evidence>
<dbReference type="SUPFAM" id="SSF55846">
    <property type="entry name" value="N-acetylmuramoyl-L-alanine amidase-like"/>
    <property type="match status" value="2"/>
</dbReference>
<dbReference type="Pfam" id="PF01510">
    <property type="entry name" value="Amidase_2"/>
    <property type="match status" value="1"/>
</dbReference>
<dbReference type="GO" id="GO:0009253">
    <property type="term" value="P:peptidoglycan catabolic process"/>
    <property type="evidence" value="ECO:0007669"/>
    <property type="project" value="InterPro"/>
</dbReference>
<evidence type="ECO:0000256" key="1">
    <source>
        <dbReference type="ARBA" id="ARBA00001561"/>
    </source>
</evidence>
<dbReference type="SMART" id="SM00644">
    <property type="entry name" value="Ami_2"/>
    <property type="match status" value="1"/>
</dbReference>
<organism evidence="6 7">
    <name type="scientific">Acholeplasma laidlawii</name>
    <dbReference type="NCBI Taxonomy" id="2148"/>
    <lineage>
        <taxon>Bacteria</taxon>
        <taxon>Bacillati</taxon>
        <taxon>Mycoplasmatota</taxon>
        <taxon>Mollicutes</taxon>
        <taxon>Acholeplasmatales</taxon>
        <taxon>Acholeplasmataceae</taxon>
        <taxon>Acholeplasma</taxon>
    </lineage>
</organism>
<dbReference type="GO" id="GO:0008745">
    <property type="term" value="F:N-acetylmuramoyl-L-alanine amidase activity"/>
    <property type="evidence" value="ECO:0007669"/>
    <property type="project" value="UniProtKB-EC"/>
</dbReference>
<feature type="domain" description="N-acetylmuramoyl-L-alanine amidase" evidence="5">
    <location>
        <begin position="165"/>
        <end position="378"/>
    </location>
</feature>
<dbReference type="Proteomes" id="UP000315938">
    <property type="component" value="Unassembled WGS sequence"/>
</dbReference>
<dbReference type="GO" id="GO:0071555">
    <property type="term" value="P:cell wall organization"/>
    <property type="evidence" value="ECO:0007669"/>
    <property type="project" value="UniProtKB-KW"/>
</dbReference>